<feature type="region of interest" description="Disordered" evidence="8">
    <location>
        <begin position="74"/>
        <end position="96"/>
    </location>
</feature>
<dbReference type="InterPro" id="IPR013087">
    <property type="entry name" value="Znf_C2H2_type"/>
</dbReference>
<evidence type="ECO:0000256" key="4">
    <source>
        <dbReference type="ARBA" id="ARBA00023015"/>
    </source>
</evidence>
<evidence type="ECO:0000256" key="3">
    <source>
        <dbReference type="ARBA" id="ARBA00022833"/>
    </source>
</evidence>
<keyword evidence="11" id="KW-1185">Reference proteome</keyword>
<keyword evidence="2 7" id="KW-0863">Zinc-finger</keyword>
<keyword evidence="4" id="KW-0805">Transcription regulation</keyword>
<dbReference type="SUPFAM" id="SSF57667">
    <property type="entry name" value="beta-beta-alpha zinc fingers"/>
    <property type="match status" value="1"/>
</dbReference>
<feature type="compositionally biased region" description="Polar residues" evidence="8">
    <location>
        <begin position="805"/>
        <end position="824"/>
    </location>
</feature>
<dbReference type="Pfam" id="PF00096">
    <property type="entry name" value="zf-C2H2"/>
    <property type="match status" value="1"/>
</dbReference>
<keyword evidence="6" id="KW-0539">Nucleus</keyword>
<evidence type="ECO:0000256" key="5">
    <source>
        <dbReference type="ARBA" id="ARBA00023163"/>
    </source>
</evidence>
<evidence type="ECO:0000313" key="11">
    <source>
        <dbReference type="Proteomes" id="UP001362899"/>
    </source>
</evidence>
<dbReference type="Gene3D" id="3.30.160.60">
    <property type="entry name" value="Classic Zinc Finger"/>
    <property type="match status" value="1"/>
</dbReference>
<organism evidence="10 11">
    <name type="scientific">Starmerella bacillaris</name>
    <name type="common">Yeast</name>
    <name type="synonym">Candida zemplinina</name>
    <dbReference type="NCBI Taxonomy" id="1247836"/>
    <lineage>
        <taxon>Eukaryota</taxon>
        <taxon>Fungi</taxon>
        <taxon>Dikarya</taxon>
        <taxon>Ascomycota</taxon>
        <taxon>Saccharomycotina</taxon>
        <taxon>Dipodascomycetes</taxon>
        <taxon>Dipodascales</taxon>
        <taxon>Trichomonascaceae</taxon>
        <taxon>Starmerella</taxon>
    </lineage>
</organism>
<dbReference type="GO" id="GO:0003676">
    <property type="term" value="F:nucleic acid binding"/>
    <property type="evidence" value="ECO:0007669"/>
    <property type="project" value="InterPro"/>
</dbReference>
<dbReference type="PROSITE" id="PS00028">
    <property type="entry name" value="ZINC_FINGER_C2H2_1"/>
    <property type="match status" value="2"/>
</dbReference>
<accession>A0AAV5RDS1</accession>
<dbReference type="SMART" id="SM00355">
    <property type="entry name" value="ZnF_C2H2"/>
    <property type="match status" value="2"/>
</dbReference>
<feature type="region of interest" description="Disordered" evidence="8">
    <location>
        <begin position="1062"/>
        <end position="1085"/>
    </location>
</feature>
<dbReference type="GO" id="GO:0008270">
    <property type="term" value="F:zinc ion binding"/>
    <property type="evidence" value="ECO:0007669"/>
    <property type="project" value="UniProtKB-KW"/>
</dbReference>
<evidence type="ECO:0000256" key="7">
    <source>
        <dbReference type="PROSITE-ProRule" id="PRU00042"/>
    </source>
</evidence>
<comment type="caution">
    <text evidence="10">The sequence shown here is derived from an EMBL/GenBank/DDBJ whole genome shotgun (WGS) entry which is preliminary data.</text>
</comment>
<feature type="domain" description="C2H2-type" evidence="9">
    <location>
        <begin position="39"/>
        <end position="64"/>
    </location>
</feature>
<feature type="compositionally biased region" description="Basic and acidic residues" evidence="8">
    <location>
        <begin position="1248"/>
        <end position="1257"/>
    </location>
</feature>
<keyword evidence="1" id="KW-0479">Metal-binding</keyword>
<evidence type="ECO:0000256" key="2">
    <source>
        <dbReference type="ARBA" id="ARBA00022771"/>
    </source>
</evidence>
<feature type="compositionally biased region" description="Polar residues" evidence="8">
    <location>
        <begin position="83"/>
        <end position="95"/>
    </location>
</feature>
<feature type="compositionally biased region" description="Basic and acidic residues" evidence="8">
    <location>
        <begin position="1069"/>
        <end position="1080"/>
    </location>
</feature>
<keyword evidence="5" id="KW-0804">Transcription</keyword>
<dbReference type="PANTHER" id="PTHR47660">
    <property type="entry name" value="TRANSCRIPTION FACTOR WITH C2H2 AND ZN(2)-CYS(6) DNA BINDING DOMAIN (EUROFUNG)-RELATED-RELATED"/>
    <property type="match status" value="1"/>
</dbReference>
<evidence type="ECO:0000256" key="1">
    <source>
        <dbReference type="ARBA" id="ARBA00022723"/>
    </source>
</evidence>
<dbReference type="EMBL" id="BTGC01000003">
    <property type="protein sequence ID" value="GMM49634.1"/>
    <property type="molecule type" value="Genomic_DNA"/>
</dbReference>
<sequence length="1271" mass="144401">MKGPDVKQFRCTHPGCEKVFNRKDYLERHAANHLFVKPFVCKLCNRQFSRRDLYDNHLMTKRHARAVLEAENNVDSDGRLPTNRRSPIDGTNGSQFDKKIVGDIEATYDAKQRAANAQKPELYFQDANFRYYAEPLHPNLRYGMNSNQAYLGGPGSSSPIDRIGRGRLSFDSSRGTESILSSSISSDRSQRFMGNGIGFNTTLNLTDHIGSGSYSFDTASQASQPISFTSSVSSYAWSDYRYSANSPSAPPFPRSLKYSPSEFSSDLSIASSSGLQSLPSTTHSAKYEFHKQPENFNPIKLIEDWLKRDIDMHHYRIPNFRESVDNFRANERNAHNIAQGKEPLSAAGVSGVIDIPEMVITTESNSENDEMEVDDANTISTEDKAMDIDDHHGAGNSGADLDDAILSRNIYASDATLNHLPFNKHDQKPDLLRTRSQLQVQDPESKKQLPSSGLDDRRYNWFFNDCFDTDKAKYGYDRFYTEIMGTYRDRQQKFRQEAKIKLGVTELNDGEPMCDVCDDTSAAILHILGEVPDDLDDEKIVSHWIQTAWQESDAVSYIIHPATFNANETHPSLLAVLALLGMTLTPDPSVSEMALKDFTPTFLYVYECLVRMPVIADINELDHIELSKLQAFALIMRLDQLLLTHRKQSECFITSKYGRIASNIFFSKFFKAVPKAGIFGAKNMRNPIYATLYYEGYMFHQGADPKTQWHEWVLIESFSRVTMFSVYFDSIYSLTMDSMDPISIFNMDTYMICPDPLWYARSLLEFNHVVGPSRTIPMIPYLALLKSTIRFPRSPKFECIGTPMNKMQNGSGSTDSKPPKNSAQTREDSNIRDITAWSHFALQSLSHGIITILATFSGVHANQGNGVLTLLMYTHSNNLDQVFKKLDFEMQLRLYRAADVWRLLFEASYGDFTDKVLNLPTSTYIPLRLDLDKSVRDDIYLTTPHYCLLMIFCYFSSFIFVHEDLPIVLEVTANLKIWLNTAEESHMAVLSDYLYMPLYRKWIETEDAKAMIGACLLYLLWLQSSYGQIYCKNQKFLSSIIYISAVVVWLYDYASHEESEATTPSLNRANEKRIENHKQDNPASEDDEVFEIEGFAFMSVGTKYLQTTFERLMGRTTEEPKGVKSMLLLAACLLFNRTSTKPWIATLIKLVRTLDNKYTYKELDRVVRKSAGVYSSRYFKSKQASGTTVQQPARGDDASQRSPSLSKSDQLKSEKFEKTFSMPNKKQRLDHSSDLDSDQYNGGSDLSESEREHDHGKTSKTSQSGIGLIQA</sequence>
<protein>
    <recommendedName>
        <fullName evidence="9">C2H2-type domain-containing protein</fullName>
    </recommendedName>
</protein>
<feature type="region of interest" description="Disordered" evidence="8">
    <location>
        <begin position="802"/>
        <end position="828"/>
    </location>
</feature>
<feature type="region of interest" description="Disordered" evidence="8">
    <location>
        <begin position="1184"/>
        <end position="1271"/>
    </location>
</feature>
<evidence type="ECO:0000313" key="10">
    <source>
        <dbReference type="EMBL" id="GMM49634.1"/>
    </source>
</evidence>
<dbReference type="Pfam" id="PF12874">
    <property type="entry name" value="zf-met"/>
    <property type="match status" value="1"/>
</dbReference>
<gene>
    <name evidence="10" type="ORF">DASB73_005920</name>
</gene>
<proteinExistence type="predicted"/>
<dbReference type="Proteomes" id="UP001362899">
    <property type="component" value="Unassembled WGS sequence"/>
</dbReference>
<dbReference type="PANTHER" id="PTHR47660:SF2">
    <property type="entry name" value="TRANSCRIPTION FACTOR WITH C2H2 AND ZN(2)-CYS(6) DNA BINDING DOMAIN (EUROFUNG)"/>
    <property type="match status" value="1"/>
</dbReference>
<feature type="compositionally biased region" description="Basic and acidic residues" evidence="8">
    <location>
        <begin position="1209"/>
        <end position="1218"/>
    </location>
</feature>
<reference evidence="10 11" key="1">
    <citation type="journal article" date="2023" name="Elife">
        <title>Identification of key yeast species and microbe-microbe interactions impacting larval growth of Drosophila in the wild.</title>
        <authorList>
            <person name="Mure A."/>
            <person name="Sugiura Y."/>
            <person name="Maeda R."/>
            <person name="Honda K."/>
            <person name="Sakurai N."/>
            <person name="Takahashi Y."/>
            <person name="Watada M."/>
            <person name="Katoh T."/>
            <person name="Gotoh A."/>
            <person name="Gotoh Y."/>
            <person name="Taniguchi I."/>
            <person name="Nakamura K."/>
            <person name="Hayashi T."/>
            <person name="Katayama T."/>
            <person name="Uemura T."/>
            <person name="Hattori Y."/>
        </authorList>
    </citation>
    <scope>NUCLEOTIDE SEQUENCE [LARGE SCALE GENOMIC DNA]</scope>
    <source>
        <strain evidence="10 11">SB-73</strain>
    </source>
</reference>
<dbReference type="AlphaFoldDB" id="A0AAV5RDS1"/>
<feature type="domain" description="C2H2-type" evidence="9">
    <location>
        <begin position="9"/>
        <end position="38"/>
    </location>
</feature>
<dbReference type="InterPro" id="IPR003604">
    <property type="entry name" value="Matrin/U1-like-C_Znf_C2H2"/>
</dbReference>
<evidence type="ECO:0000259" key="9">
    <source>
        <dbReference type="PROSITE" id="PS50157"/>
    </source>
</evidence>
<dbReference type="PROSITE" id="PS50157">
    <property type="entry name" value="ZINC_FINGER_C2H2_2"/>
    <property type="match status" value="2"/>
</dbReference>
<evidence type="ECO:0000256" key="8">
    <source>
        <dbReference type="SAM" id="MobiDB-lite"/>
    </source>
</evidence>
<name>A0AAV5RDS1_STABA</name>
<dbReference type="InterPro" id="IPR036236">
    <property type="entry name" value="Znf_C2H2_sf"/>
</dbReference>
<evidence type="ECO:0000256" key="6">
    <source>
        <dbReference type="ARBA" id="ARBA00023242"/>
    </source>
</evidence>
<keyword evidence="3" id="KW-0862">Zinc</keyword>
<dbReference type="SMART" id="SM00451">
    <property type="entry name" value="ZnF_U1"/>
    <property type="match status" value="1"/>
</dbReference>